<dbReference type="WBParaSite" id="ACAC_0000710401-mRNA-1">
    <property type="protein sequence ID" value="ACAC_0000710401-mRNA-1"/>
    <property type="gene ID" value="ACAC_0000710401"/>
</dbReference>
<feature type="signal peptide" evidence="1">
    <location>
        <begin position="1"/>
        <end position="27"/>
    </location>
</feature>
<protein>
    <submittedName>
        <fullName evidence="3">Lipoprotein</fullName>
    </submittedName>
</protein>
<accession>A0A0K0DA55</accession>
<reference evidence="3" key="2">
    <citation type="submission" date="2017-02" db="UniProtKB">
        <authorList>
            <consortium name="WormBaseParasite"/>
        </authorList>
    </citation>
    <scope>IDENTIFICATION</scope>
</reference>
<dbReference type="AlphaFoldDB" id="A0A0K0DA55"/>
<feature type="chain" id="PRO_5005326796" evidence="1">
    <location>
        <begin position="28"/>
        <end position="171"/>
    </location>
</feature>
<dbReference type="Proteomes" id="UP000035642">
    <property type="component" value="Unassembled WGS sequence"/>
</dbReference>
<name>A0A0K0DA55_ANGCA</name>
<proteinExistence type="predicted"/>
<sequence>MTSLRNVAKAPRILLLLSLFATTAVFGCGTTPEGLATMTTRAFNTSYSLLVPTPLQQMFALSCISRSADAVKGFVTRINLLAVMVMTTPKCIIYGNTVNAVCNATCTLNTEENVSCIPPTALSISGNLTTTNIIVANWSIEMCQGLVNKVDRNLASGPFGSDFFSAFATIA</sequence>
<evidence type="ECO:0000313" key="2">
    <source>
        <dbReference type="Proteomes" id="UP000035642"/>
    </source>
</evidence>
<keyword evidence="2" id="KW-1185">Reference proteome</keyword>
<evidence type="ECO:0000256" key="1">
    <source>
        <dbReference type="SAM" id="SignalP"/>
    </source>
</evidence>
<organism evidence="2 3">
    <name type="scientific">Angiostrongylus cantonensis</name>
    <name type="common">Rat lungworm</name>
    <dbReference type="NCBI Taxonomy" id="6313"/>
    <lineage>
        <taxon>Eukaryota</taxon>
        <taxon>Metazoa</taxon>
        <taxon>Ecdysozoa</taxon>
        <taxon>Nematoda</taxon>
        <taxon>Chromadorea</taxon>
        <taxon>Rhabditida</taxon>
        <taxon>Rhabditina</taxon>
        <taxon>Rhabditomorpha</taxon>
        <taxon>Strongyloidea</taxon>
        <taxon>Metastrongylidae</taxon>
        <taxon>Angiostrongylus</taxon>
    </lineage>
</organism>
<dbReference type="PROSITE" id="PS51257">
    <property type="entry name" value="PROKAR_LIPOPROTEIN"/>
    <property type="match status" value="1"/>
</dbReference>
<keyword evidence="1" id="KW-0732">Signal</keyword>
<evidence type="ECO:0000313" key="3">
    <source>
        <dbReference type="WBParaSite" id="ACAC_0000710401-mRNA-1"/>
    </source>
</evidence>
<reference evidence="2" key="1">
    <citation type="submission" date="2012-09" db="EMBL/GenBank/DDBJ databases">
        <authorList>
            <person name="Martin A.A."/>
        </authorList>
    </citation>
    <scope>NUCLEOTIDE SEQUENCE</scope>
</reference>